<name>A0AAC8YDU5_9ACTN</name>
<dbReference type="Proteomes" id="UP000178666">
    <property type="component" value="Chromosome"/>
</dbReference>
<evidence type="ECO:0000313" key="3">
    <source>
        <dbReference type="EMBL" id="AOZ46206.1"/>
    </source>
</evidence>
<dbReference type="PANTHER" id="PTHR39173">
    <property type="entry name" value="ACETYLTRANSFERASE"/>
    <property type="match status" value="1"/>
</dbReference>
<gene>
    <name evidence="3" type="ORF">A8L58_05120</name>
    <name evidence="2" type="ORF">AXH35_03655</name>
</gene>
<dbReference type="AlphaFoldDB" id="A0AAC8YDU5"/>
<dbReference type="EMBL" id="CP015970">
    <property type="protein sequence ID" value="AOZ46206.1"/>
    <property type="molecule type" value="Genomic_DNA"/>
</dbReference>
<evidence type="ECO:0000313" key="5">
    <source>
        <dbReference type="Proteomes" id="UP000178666"/>
    </source>
</evidence>
<dbReference type="SUPFAM" id="SSF55729">
    <property type="entry name" value="Acyl-CoA N-acyltransferases (Nat)"/>
    <property type="match status" value="1"/>
</dbReference>
<evidence type="ECO:0000259" key="1">
    <source>
        <dbReference type="PROSITE" id="PS51186"/>
    </source>
</evidence>
<reference evidence="3 5" key="1">
    <citation type="journal article" date="2016" name="Plant Dis.">
        <title>Improved production of propionic acid using genome shuffling.</title>
        <authorList>
            <person name="Luna-Flores C.H."/>
            <person name="Palfreyman R.W."/>
            <person name="Kromer J.O."/>
            <person name="Nielsen L.K."/>
            <person name="Marcellin E."/>
        </authorList>
    </citation>
    <scope>NUCLEOTIDE SEQUENCE [LARGE SCALE GENOMIC DNA]</scope>
    <source>
        <strain evidence="3 5">F3E8</strain>
    </source>
</reference>
<dbReference type="GO" id="GO:0016747">
    <property type="term" value="F:acyltransferase activity, transferring groups other than amino-acyl groups"/>
    <property type="evidence" value="ECO:0007669"/>
    <property type="project" value="InterPro"/>
</dbReference>
<dbReference type="PANTHER" id="PTHR39173:SF1">
    <property type="entry name" value="ACETYLTRANSFERASE"/>
    <property type="match status" value="1"/>
</dbReference>
<dbReference type="Gene3D" id="3.40.630.30">
    <property type="match status" value="1"/>
</dbReference>
<dbReference type="RefSeq" id="WP_062819115.1">
    <property type="nucleotide sequence ID" value="NZ_CP014352.1"/>
</dbReference>
<keyword evidence="5" id="KW-1185">Reference proteome</keyword>
<accession>A0AAC8YDU5</accession>
<dbReference type="EMBL" id="CP014352">
    <property type="protein sequence ID" value="AMS04715.1"/>
    <property type="molecule type" value="Genomic_DNA"/>
</dbReference>
<sequence>MSDGQTVVLRPLAEADEAQATAAEHELADDGFEFLPERGDDEAWPAFVARIRSQERGEGLPPGYVPATFRVAEVDGRIIGRVSIRHELNDHLRRFGGHIGYGVRPAWRRHGYASEMLRRALAFCAELGIEPALVTCDDANTASIGVIENCGGVLHDRGVGPDGDITRRYWVPTTIWPA</sequence>
<dbReference type="Proteomes" id="UP000075221">
    <property type="component" value="Chromosome"/>
</dbReference>
<protein>
    <recommendedName>
        <fullName evidence="1">N-acetyltransferase domain-containing protein</fullName>
    </recommendedName>
</protein>
<organism evidence="2 4">
    <name type="scientific">Acidipropionibacterium acidipropionici</name>
    <dbReference type="NCBI Taxonomy" id="1748"/>
    <lineage>
        <taxon>Bacteria</taxon>
        <taxon>Bacillati</taxon>
        <taxon>Actinomycetota</taxon>
        <taxon>Actinomycetes</taxon>
        <taxon>Propionibacteriales</taxon>
        <taxon>Propionibacteriaceae</taxon>
        <taxon>Acidipropionibacterium</taxon>
    </lineage>
</organism>
<proteinExistence type="predicted"/>
<dbReference type="Pfam" id="PF13302">
    <property type="entry name" value="Acetyltransf_3"/>
    <property type="match status" value="1"/>
</dbReference>
<dbReference type="InterPro" id="IPR016181">
    <property type="entry name" value="Acyl_CoA_acyltransferase"/>
</dbReference>
<evidence type="ECO:0000313" key="4">
    <source>
        <dbReference type="Proteomes" id="UP000075221"/>
    </source>
</evidence>
<evidence type="ECO:0000313" key="2">
    <source>
        <dbReference type="EMBL" id="AMS04715.1"/>
    </source>
</evidence>
<reference evidence="2 4" key="2">
    <citation type="submission" date="2016-02" db="EMBL/GenBank/DDBJ databases">
        <title>Complete Genome Sequence of Propionibacterium acidipropionici ATCC 55737.</title>
        <authorList>
            <person name="Luna Flores C.H."/>
            <person name="Nielsen L.K."/>
            <person name="Marcellin E."/>
        </authorList>
    </citation>
    <scope>NUCLEOTIDE SEQUENCE [LARGE SCALE GENOMIC DNA]</scope>
    <source>
        <strain evidence="2 4">ATCC 55737</strain>
    </source>
</reference>
<dbReference type="PROSITE" id="PS51186">
    <property type="entry name" value="GNAT"/>
    <property type="match status" value="1"/>
</dbReference>
<feature type="domain" description="N-acetyltransferase" evidence="1">
    <location>
        <begin position="7"/>
        <end position="174"/>
    </location>
</feature>
<dbReference type="InterPro" id="IPR000182">
    <property type="entry name" value="GNAT_dom"/>
</dbReference>
<dbReference type="CDD" id="cd04301">
    <property type="entry name" value="NAT_SF"/>
    <property type="match status" value="1"/>
</dbReference>